<keyword evidence="2" id="KW-1185">Reference proteome</keyword>
<proteinExistence type="predicted"/>
<evidence type="ECO:0000313" key="2">
    <source>
        <dbReference type="Proteomes" id="UP000017133"/>
    </source>
</evidence>
<sequence>MGFIADNFQLALQLRAPVAGDFIDNQFRCFAFQVRVGVKLPGQL</sequence>
<gene>
    <name evidence="1" type="ORF">O185_25950</name>
</gene>
<organism evidence="1 2">
    <name type="scientific">Photorhabdus temperata J3</name>
    <dbReference type="NCBI Taxonomy" id="1389415"/>
    <lineage>
        <taxon>Bacteria</taxon>
        <taxon>Pseudomonadati</taxon>
        <taxon>Pseudomonadota</taxon>
        <taxon>Gammaproteobacteria</taxon>
        <taxon>Enterobacterales</taxon>
        <taxon>Morganellaceae</taxon>
        <taxon>Photorhabdus</taxon>
    </lineage>
</organism>
<protein>
    <submittedName>
        <fullName evidence="1">Uncharacterized protein</fullName>
    </submittedName>
</protein>
<reference evidence="1 2" key="1">
    <citation type="submission" date="2013-10" db="EMBL/GenBank/DDBJ databases">
        <title>Whole Genome Shotgun Sequence of Photorhabdus temperata J3.</title>
        <authorList>
            <person name="Park G.-S."/>
            <person name="Hong S.-J."/>
            <person name="Shin J.-H."/>
        </authorList>
    </citation>
    <scope>NUCLEOTIDE SEQUENCE [LARGE SCALE GENOMIC DNA]</scope>
    <source>
        <strain evidence="1 2">J3</strain>
    </source>
</reference>
<dbReference type="Proteomes" id="UP000017133">
    <property type="component" value="Unassembled WGS sequence"/>
</dbReference>
<comment type="caution">
    <text evidence="1">The sequence shown here is derived from an EMBL/GenBank/DDBJ whole genome shotgun (WGS) entry which is preliminary data.</text>
</comment>
<accession>U7QSK3</accession>
<evidence type="ECO:0000313" key="1">
    <source>
        <dbReference type="EMBL" id="ERT10267.1"/>
    </source>
</evidence>
<dbReference type="AlphaFoldDB" id="U7QSK3"/>
<name>U7QSK3_PHOTE</name>
<dbReference type="EMBL" id="AXDT01000425">
    <property type="protein sequence ID" value="ERT10267.1"/>
    <property type="molecule type" value="Genomic_DNA"/>
</dbReference>